<dbReference type="PANTHER" id="PTHR24220">
    <property type="entry name" value="IMPORT ATP-BINDING PROTEIN"/>
    <property type="match status" value="1"/>
</dbReference>
<dbReference type="InterPro" id="IPR003593">
    <property type="entry name" value="AAA+_ATPase"/>
</dbReference>
<evidence type="ECO:0000256" key="2">
    <source>
        <dbReference type="ARBA" id="ARBA00022741"/>
    </source>
</evidence>
<dbReference type="FunFam" id="3.40.50.300:FF:000032">
    <property type="entry name" value="Export ABC transporter ATP-binding protein"/>
    <property type="match status" value="1"/>
</dbReference>
<dbReference type="PROSITE" id="PS00211">
    <property type="entry name" value="ABC_TRANSPORTER_1"/>
    <property type="match status" value="1"/>
</dbReference>
<evidence type="ECO:0000259" key="4">
    <source>
        <dbReference type="PROSITE" id="PS50893"/>
    </source>
</evidence>
<dbReference type="OrthoDB" id="446070at2759"/>
<dbReference type="InterPro" id="IPR003439">
    <property type="entry name" value="ABC_transporter-like_ATP-bd"/>
</dbReference>
<dbReference type="Proteomes" id="UP000692954">
    <property type="component" value="Unassembled WGS sequence"/>
</dbReference>
<evidence type="ECO:0000313" key="5">
    <source>
        <dbReference type="EMBL" id="CAD8095655.1"/>
    </source>
</evidence>
<keyword evidence="2" id="KW-0547">Nucleotide-binding</keyword>
<dbReference type="GO" id="GO:0022857">
    <property type="term" value="F:transmembrane transporter activity"/>
    <property type="evidence" value="ECO:0007669"/>
    <property type="project" value="TreeGrafter"/>
</dbReference>
<comment type="caution">
    <text evidence="5">The sequence shown here is derived from an EMBL/GenBank/DDBJ whole genome shotgun (WGS) entry which is preliminary data.</text>
</comment>
<name>A0A8S1P097_9CILI</name>
<dbReference type="CDD" id="cd03255">
    <property type="entry name" value="ABC_MJ0796_LolCDE_FtsE"/>
    <property type="match status" value="1"/>
</dbReference>
<keyword evidence="1" id="KW-0813">Transport</keyword>
<dbReference type="AlphaFoldDB" id="A0A8S1P097"/>
<accession>A0A8S1P097</accession>
<dbReference type="GO" id="GO:0098796">
    <property type="term" value="C:membrane protein complex"/>
    <property type="evidence" value="ECO:0007669"/>
    <property type="project" value="UniProtKB-ARBA"/>
</dbReference>
<dbReference type="GO" id="GO:0005886">
    <property type="term" value="C:plasma membrane"/>
    <property type="evidence" value="ECO:0007669"/>
    <property type="project" value="TreeGrafter"/>
</dbReference>
<feature type="domain" description="ABC transporter" evidence="4">
    <location>
        <begin position="36"/>
        <end position="293"/>
    </location>
</feature>
<dbReference type="InterPro" id="IPR015854">
    <property type="entry name" value="ABC_transpr_LolD-like"/>
</dbReference>
<dbReference type="InterPro" id="IPR017871">
    <property type="entry name" value="ABC_transporter-like_CS"/>
</dbReference>
<dbReference type="EMBL" id="CAJJDN010000065">
    <property type="protein sequence ID" value="CAD8095655.1"/>
    <property type="molecule type" value="Genomic_DNA"/>
</dbReference>
<dbReference type="SMART" id="SM00382">
    <property type="entry name" value="AAA"/>
    <property type="match status" value="1"/>
</dbReference>
<sequence length="296" mass="33798">MNMFTASPENKRQMGQLKDIYNLPPKEFGPQDENVIECEDVSKEFNLIGRDEKVYALKEINLKQNDEFYPIKRGEFVIIRGPSGGGKTTFLNQIGTIDTPTSGTIRLLGQEVNKLSKDSYLSELRLTTIGFVFQTFNLIATMTAYENVELPMRILAKLTDKEIKKRVRELLKSVGLQDRMDHLPSELSGGEQQRVAIARSLANSPQILLLDEPTGDLDSKSTVEVMDILLKLNNFGYEESNKTPCTMIMVTHNPDLECYAHRIIYIKDGKIEKQAINERQSPLRYEQYLHYLNSQN</sequence>
<evidence type="ECO:0000256" key="1">
    <source>
        <dbReference type="ARBA" id="ARBA00022448"/>
    </source>
</evidence>
<organism evidence="5 6">
    <name type="scientific">Paramecium sonneborni</name>
    <dbReference type="NCBI Taxonomy" id="65129"/>
    <lineage>
        <taxon>Eukaryota</taxon>
        <taxon>Sar</taxon>
        <taxon>Alveolata</taxon>
        <taxon>Ciliophora</taxon>
        <taxon>Intramacronucleata</taxon>
        <taxon>Oligohymenophorea</taxon>
        <taxon>Peniculida</taxon>
        <taxon>Parameciidae</taxon>
        <taxon>Paramecium</taxon>
    </lineage>
</organism>
<dbReference type="GO" id="GO:0016887">
    <property type="term" value="F:ATP hydrolysis activity"/>
    <property type="evidence" value="ECO:0007669"/>
    <property type="project" value="InterPro"/>
</dbReference>
<reference evidence="5" key="1">
    <citation type="submission" date="2021-01" db="EMBL/GenBank/DDBJ databases">
        <authorList>
            <consortium name="Genoscope - CEA"/>
            <person name="William W."/>
        </authorList>
    </citation>
    <scope>NUCLEOTIDE SEQUENCE</scope>
</reference>
<proteinExistence type="predicted"/>
<dbReference type="Pfam" id="PF00005">
    <property type="entry name" value="ABC_tran"/>
    <property type="match status" value="1"/>
</dbReference>
<keyword evidence="3" id="KW-0067">ATP-binding</keyword>
<dbReference type="InterPro" id="IPR017911">
    <property type="entry name" value="MacB-like_ATP-bd"/>
</dbReference>
<evidence type="ECO:0000256" key="3">
    <source>
        <dbReference type="ARBA" id="ARBA00022840"/>
    </source>
</evidence>
<keyword evidence="6" id="KW-1185">Reference proteome</keyword>
<dbReference type="GO" id="GO:0005524">
    <property type="term" value="F:ATP binding"/>
    <property type="evidence" value="ECO:0007669"/>
    <property type="project" value="UniProtKB-KW"/>
</dbReference>
<dbReference type="PROSITE" id="PS50893">
    <property type="entry name" value="ABC_TRANSPORTER_2"/>
    <property type="match status" value="1"/>
</dbReference>
<evidence type="ECO:0000313" key="6">
    <source>
        <dbReference type="Proteomes" id="UP000692954"/>
    </source>
</evidence>
<gene>
    <name evidence="5" type="ORF">PSON_ATCC_30995.1.T0650023</name>
</gene>
<dbReference type="PANTHER" id="PTHR24220:SF86">
    <property type="entry name" value="ABC TRANSPORTER ABCH.1"/>
    <property type="match status" value="1"/>
</dbReference>
<protein>
    <recommendedName>
        <fullName evidence="4">ABC transporter domain-containing protein</fullName>
    </recommendedName>
</protein>